<name>A0ABX9QKS2_9BACT</name>
<evidence type="ECO:0000259" key="2">
    <source>
        <dbReference type="Pfam" id="PF11941"/>
    </source>
</evidence>
<dbReference type="Proteomes" id="UP000278907">
    <property type="component" value="Unassembled WGS sequence"/>
</dbReference>
<dbReference type="InterPro" id="IPR022567">
    <property type="entry name" value="DUF3459"/>
</dbReference>
<evidence type="ECO:0000313" key="3">
    <source>
        <dbReference type="EMBL" id="RKI11770.1"/>
    </source>
</evidence>
<reference evidence="3 4" key="1">
    <citation type="submission" date="2018-09" db="EMBL/GenBank/DDBJ databases">
        <authorList>
            <person name="Livingstone P.G."/>
            <person name="Whitworth D.E."/>
        </authorList>
    </citation>
    <scope>NUCLEOTIDE SEQUENCE [LARGE SCALE GENOMIC DNA]</scope>
    <source>
        <strain evidence="3 4">CA031B</strain>
    </source>
</reference>
<evidence type="ECO:0000313" key="4">
    <source>
        <dbReference type="Proteomes" id="UP000278907"/>
    </source>
</evidence>
<dbReference type="Pfam" id="PF11941">
    <property type="entry name" value="DUF3459"/>
    <property type="match status" value="1"/>
</dbReference>
<proteinExistence type="predicted"/>
<accession>A0ABX9QKS2</accession>
<organism evidence="3 4">
    <name type="scientific">Corallococcus praedator</name>
    <dbReference type="NCBI Taxonomy" id="2316724"/>
    <lineage>
        <taxon>Bacteria</taxon>
        <taxon>Pseudomonadati</taxon>
        <taxon>Myxococcota</taxon>
        <taxon>Myxococcia</taxon>
        <taxon>Myxococcales</taxon>
        <taxon>Cystobacterineae</taxon>
        <taxon>Myxococcaceae</taxon>
        <taxon>Corallococcus</taxon>
    </lineage>
</organism>
<comment type="caution">
    <text evidence="3">The sequence shown here is derived from an EMBL/GenBank/DDBJ whole genome shotgun (WGS) entry which is preliminary data.</text>
</comment>
<feature type="domain" description="DUF3459" evidence="2">
    <location>
        <begin position="59"/>
        <end position="126"/>
    </location>
</feature>
<feature type="region of interest" description="Disordered" evidence="1">
    <location>
        <begin position="1"/>
        <end position="44"/>
    </location>
</feature>
<gene>
    <name evidence="3" type="ORF">D7Y13_10605</name>
</gene>
<evidence type="ECO:0000256" key="1">
    <source>
        <dbReference type="SAM" id="MobiDB-lite"/>
    </source>
</evidence>
<keyword evidence="4" id="KW-1185">Reference proteome</keyword>
<dbReference type="EMBL" id="RAWI01000058">
    <property type="protein sequence ID" value="RKI11770.1"/>
    <property type="molecule type" value="Genomic_DNA"/>
</dbReference>
<sequence>MAARTCPALRPAGGLGSVRSTGVHGPGPHEGQAHARSAGTRWTRQGAPQALVLRDSGSEREGDRLVLLNLGTGLASGSCPQPLFAPPSGRRWRLLLSSDQARYGGMGAPPIPEDGRWPLPGQTALVLTGEEETKA</sequence>
<protein>
    <submittedName>
        <fullName evidence="3">DUF3459 domain-containing protein</fullName>
    </submittedName>
</protein>